<evidence type="ECO:0000313" key="2">
    <source>
        <dbReference type="EMBL" id="RGR68223.1"/>
    </source>
</evidence>
<accession>A0A412FJ96</accession>
<dbReference type="GO" id="GO:0009401">
    <property type="term" value="P:phosphoenolpyruvate-dependent sugar phosphotransferase system"/>
    <property type="evidence" value="ECO:0007669"/>
    <property type="project" value="InterPro"/>
</dbReference>
<gene>
    <name evidence="2" type="ORF">DWY25_16070</name>
</gene>
<dbReference type="AlphaFoldDB" id="A0A412FJ96"/>
<keyword evidence="1" id="KW-0472">Membrane</keyword>
<feature type="transmembrane region" description="Helical" evidence="1">
    <location>
        <begin position="225"/>
        <end position="246"/>
    </location>
</feature>
<feature type="transmembrane region" description="Helical" evidence="1">
    <location>
        <begin position="125"/>
        <end position="152"/>
    </location>
</feature>
<organism evidence="2 3">
    <name type="scientific">Holdemania filiformis</name>
    <dbReference type="NCBI Taxonomy" id="61171"/>
    <lineage>
        <taxon>Bacteria</taxon>
        <taxon>Bacillati</taxon>
        <taxon>Bacillota</taxon>
        <taxon>Erysipelotrichia</taxon>
        <taxon>Erysipelotrichales</taxon>
        <taxon>Erysipelotrichaceae</taxon>
        <taxon>Holdemania</taxon>
    </lineage>
</organism>
<evidence type="ECO:0000256" key="1">
    <source>
        <dbReference type="SAM" id="Phobius"/>
    </source>
</evidence>
<dbReference type="PANTHER" id="PTHR32502:SF23">
    <property type="entry name" value="TRANSPORT PROTEIN, PTS SYSTEM"/>
    <property type="match status" value="1"/>
</dbReference>
<dbReference type="RefSeq" id="WP_117896078.1">
    <property type="nucleotide sequence ID" value="NZ_CABJCV010000028.1"/>
</dbReference>
<keyword evidence="1" id="KW-0812">Transmembrane</keyword>
<dbReference type="GO" id="GO:0005886">
    <property type="term" value="C:plasma membrane"/>
    <property type="evidence" value="ECO:0007669"/>
    <property type="project" value="TreeGrafter"/>
</dbReference>
<feature type="transmembrane region" description="Helical" evidence="1">
    <location>
        <begin position="191"/>
        <end position="213"/>
    </location>
</feature>
<feature type="transmembrane region" description="Helical" evidence="1">
    <location>
        <begin position="252"/>
        <end position="271"/>
    </location>
</feature>
<dbReference type="InterPro" id="IPR004704">
    <property type="entry name" value="PTS_IID_man"/>
</dbReference>
<sequence>MKNMMISADEKKLLRKVEIRSHTCFLAATMVNMEGNGFTFSLIPAIEEIYKDDPEGKKEAYTRHQQFFNTHAVPFSFIVGLAWAMEKEKKEKGSVDGETISSVKSALMGPTAGMFDNLFFNCLRIIAAGIGIGLAQQGNILGMVMFILIYGVPQSVVKMWFCRLGYTYGTAFIDMMFSTGLMASFTKAASILGIMMVGAMTAQMVYVPLNLILHIGPATLEVAPVLDAIFPGFMSIALLFGYVALIKKGWKPINLILLTMVIGLVGALIHIF</sequence>
<dbReference type="GeneID" id="83016914"/>
<dbReference type="PROSITE" id="PS51108">
    <property type="entry name" value="PTS_EIID"/>
    <property type="match status" value="1"/>
</dbReference>
<name>A0A412FJ96_9FIRM</name>
<dbReference type="Pfam" id="PF03613">
    <property type="entry name" value="EIID-AGA"/>
    <property type="match status" value="1"/>
</dbReference>
<protein>
    <submittedName>
        <fullName evidence="2">PTS system mannose/fructose/sorbose family transporter subunit IID</fullName>
    </submittedName>
</protein>
<feature type="transmembrane region" description="Helical" evidence="1">
    <location>
        <begin position="164"/>
        <end position="185"/>
    </location>
</feature>
<comment type="caution">
    <text evidence="2">The sequence shown here is derived from an EMBL/GenBank/DDBJ whole genome shotgun (WGS) entry which is preliminary data.</text>
</comment>
<keyword evidence="3" id="KW-1185">Reference proteome</keyword>
<reference evidence="2 3" key="1">
    <citation type="submission" date="2018-08" db="EMBL/GenBank/DDBJ databases">
        <title>A genome reference for cultivated species of the human gut microbiota.</title>
        <authorList>
            <person name="Zou Y."/>
            <person name="Xue W."/>
            <person name="Luo G."/>
        </authorList>
    </citation>
    <scope>NUCLEOTIDE SEQUENCE [LARGE SCALE GENOMIC DNA]</scope>
    <source>
        <strain evidence="2 3">AF24-29</strain>
    </source>
</reference>
<evidence type="ECO:0000313" key="3">
    <source>
        <dbReference type="Proteomes" id="UP000284178"/>
    </source>
</evidence>
<dbReference type="Proteomes" id="UP000284178">
    <property type="component" value="Unassembled WGS sequence"/>
</dbReference>
<keyword evidence="1" id="KW-1133">Transmembrane helix</keyword>
<dbReference type="InterPro" id="IPR050303">
    <property type="entry name" value="GatZ_KbaZ_carbometab"/>
</dbReference>
<dbReference type="PANTHER" id="PTHR32502">
    <property type="entry name" value="N-ACETYLGALACTOSAMINE PERMEASE II COMPONENT-RELATED"/>
    <property type="match status" value="1"/>
</dbReference>
<dbReference type="EMBL" id="QRUP01000028">
    <property type="protein sequence ID" value="RGR68223.1"/>
    <property type="molecule type" value="Genomic_DNA"/>
</dbReference>
<proteinExistence type="predicted"/>